<dbReference type="Proteomes" id="UP000735874">
    <property type="component" value="Unassembled WGS sequence"/>
</dbReference>
<gene>
    <name evidence="1" type="ORF">PC113_g25556</name>
</gene>
<accession>A0A8T0XY37</accession>
<name>A0A8T0XY37_9STRA</name>
<sequence length="68" mass="7747">MDVIESLHTHTCWQGKKTELEEIFHEFHVVFGLCSGTSGLDCRELPSVLGDIVSDTLRRRSEEQGVTW</sequence>
<protein>
    <submittedName>
        <fullName evidence="1">Uncharacterized protein</fullName>
    </submittedName>
</protein>
<proteinExistence type="predicted"/>
<organism evidence="1 2">
    <name type="scientific">Phytophthora cactorum</name>
    <dbReference type="NCBI Taxonomy" id="29920"/>
    <lineage>
        <taxon>Eukaryota</taxon>
        <taxon>Sar</taxon>
        <taxon>Stramenopiles</taxon>
        <taxon>Oomycota</taxon>
        <taxon>Peronosporomycetes</taxon>
        <taxon>Peronosporales</taxon>
        <taxon>Peronosporaceae</taxon>
        <taxon>Phytophthora</taxon>
    </lineage>
</organism>
<dbReference type="EMBL" id="RCMG01004784">
    <property type="protein sequence ID" value="KAG2793276.1"/>
    <property type="molecule type" value="Genomic_DNA"/>
</dbReference>
<evidence type="ECO:0000313" key="1">
    <source>
        <dbReference type="EMBL" id="KAG2793276.1"/>
    </source>
</evidence>
<reference evidence="1" key="1">
    <citation type="submission" date="2018-10" db="EMBL/GenBank/DDBJ databases">
        <title>Effector identification in a new, highly contiguous assembly of the strawberry crown rot pathogen Phytophthora cactorum.</title>
        <authorList>
            <person name="Armitage A.D."/>
            <person name="Nellist C.F."/>
            <person name="Bates H."/>
            <person name="Vickerstaff R.J."/>
            <person name="Harrison R.J."/>
        </authorList>
    </citation>
    <scope>NUCLEOTIDE SEQUENCE</scope>
    <source>
        <strain evidence="1">15-7</strain>
    </source>
</reference>
<evidence type="ECO:0000313" key="2">
    <source>
        <dbReference type="Proteomes" id="UP000735874"/>
    </source>
</evidence>
<dbReference type="AlphaFoldDB" id="A0A8T0XY37"/>
<comment type="caution">
    <text evidence="1">The sequence shown here is derived from an EMBL/GenBank/DDBJ whole genome shotgun (WGS) entry which is preliminary data.</text>
</comment>